<reference evidence="3" key="1">
    <citation type="journal article" date="2019" name="Int. J. Syst. Evol. Microbiol.">
        <title>The Global Catalogue of Microorganisms (GCM) 10K type strain sequencing project: providing services to taxonomists for standard genome sequencing and annotation.</title>
        <authorList>
            <consortium name="The Broad Institute Genomics Platform"/>
            <consortium name="The Broad Institute Genome Sequencing Center for Infectious Disease"/>
            <person name="Wu L."/>
            <person name="Ma J."/>
        </authorList>
    </citation>
    <scope>NUCLEOTIDE SEQUENCE [LARGE SCALE GENOMIC DNA]</scope>
    <source>
        <strain evidence="3">CCUG 56756</strain>
    </source>
</reference>
<dbReference type="Proteomes" id="UP001597109">
    <property type="component" value="Unassembled WGS sequence"/>
</dbReference>
<accession>A0ABW3LAR7</accession>
<name>A0ABW3LAR7_9BACL</name>
<evidence type="ECO:0000313" key="3">
    <source>
        <dbReference type="Proteomes" id="UP001597109"/>
    </source>
</evidence>
<dbReference type="InterPro" id="IPR000182">
    <property type="entry name" value="GNAT_dom"/>
</dbReference>
<dbReference type="InterPro" id="IPR051531">
    <property type="entry name" value="N-acetyltransferase"/>
</dbReference>
<feature type="domain" description="N-acetyltransferase" evidence="1">
    <location>
        <begin position="8"/>
        <end position="169"/>
    </location>
</feature>
<sequence length="170" mass="19377">MKIESERLIFRRYQDADFPFLKAMTADPEVMKYIGSGETRDKEGALRFLYWVYQGYKRNSETGLLLLVRRSDGKPIGHAGLVSQEVDGAAEWEIGYWIAKEYWSQGYATEAARTLRDYAFEKLGKERLVSLIHPDNKGSRKVAENCGMVLDKKSLVSGRIACVYAIHEEG</sequence>
<dbReference type="EMBL" id="JBHTKI010000012">
    <property type="protein sequence ID" value="MFD1031633.1"/>
    <property type="molecule type" value="Genomic_DNA"/>
</dbReference>
<dbReference type="SUPFAM" id="SSF55729">
    <property type="entry name" value="Acyl-CoA N-acyltransferases (Nat)"/>
    <property type="match status" value="1"/>
</dbReference>
<dbReference type="GO" id="GO:0016746">
    <property type="term" value="F:acyltransferase activity"/>
    <property type="evidence" value="ECO:0007669"/>
    <property type="project" value="UniProtKB-KW"/>
</dbReference>
<evidence type="ECO:0000313" key="2">
    <source>
        <dbReference type="EMBL" id="MFD1031633.1"/>
    </source>
</evidence>
<proteinExistence type="predicted"/>
<comment type="caution">
    <text evidence="2">The sequence shown here is derived from an EMBL/GenBank/DDBJ whole genome shotgun (WGS) entry which is preliminary data.</text>
</comment>
<dbReference type="PROSITE" id="PS51186">
    <property type="entry name" value="GNAT"/>
    <property type="match status" value="1"/>
</dbReference>
<gene>
    <name evidence="2" type="ORF">ACFQ1X_09345</name>
</gene>
<keyword evidence="2" id="KW-0012">Acyltransferase</keyword>
<keyword evidence="3" id="KW-1185">Reference proteome</keyword>
<dbReference type="PANTHER" id="PTHR43792:SF1">
    <property type="entry name" value="N-ACETYLTRANSFERASE DOMAIN-CONTAINING PROTEIN"/>
    <property type="match status" value="1"/>
</dbReference>
<organism evidence="2 3">
    <name type="scientific">Metaplanococcus flavidus</name>
    <dbReference type="NCBI Taxonomy" id="569883"/>
    <lineage>
        <taxon>Bacteria</taxon>
        <taxon>Bacillati</taxon>
        <taxon>Bacillota</taxon>
        <taxon>Bacilli</taxon>
        <taxon>Bacillales</taxon>
        <taxon>Caryophanaceae</taxon>
        <taxon>Metaplanococcus</taxon>
    </lineage>
</organism>
<dbReference type="InterPro" id="IPR016181">
    <property type="entry name" value="Acyl_CoA_acyltransferase"/>
</dbReference>
<dbReference type="Pfam" id="PF13302">
    <property type="entry name" value="Acetyltransf_3"/>
    <property type="match status" value="1"/>
</dbReference>
<evidence type="ECO:0000259" key="1">
    <source>
        <dbReference type="PROSITE" id="PS51186"/>
    </source>
</evidence>
<protein>
    <submittedName>
        <fullName evidence="2">GNAT family N-acetyltransferase</fullName>
        <ecNumber evidence="2">2.3.-.-</ecNumber>
    </submittedName>
</protein>
<dbReference type="RefSeq" id="WP_144839945.1">
    <property type="nucleotide sequence ID" value="NZ_JBHTKI010000012.1"/>
</dbReference>
<keyword evidence="2" id="KW-0808">Transferase</keyword>
<dbReference type="Gene3D" id="3.40.630.30">
    <property type="match status" value="1"/>
</dbReference>
<dbReference type="PANTHER" id="PTHR43792">
    <property type="entry name" value="GNAT FAMILY, PUTATIVE (AFU_ORTHOLOGUE AFUA_3G00765)-RELATED-RELATED"/>
    <property type="match status" value="1"/>
</dbReference>
<dbReference type="EC" id="2.3.-.-" evidence="2"/>